<feature type="transmembrane region" description="Helical" evidence="7">
    <location>
        <begin position="144"/>
        <end position="168"/>
    </location>
</feature>
<evidence type="ECO:0000256" key="6">
    <source>
        <dbReference type="SAM" id="MobiDB-lite"/>
    </source>
</evidence>
<keyword evidence="10" id="KW-1185">Reference proteome</keyword>
<proteinExistence type="inferred from homology"/>
<dbReference type="PANTHER" id="PTHR33048:SF47">
    <property type="entry name" value="INTEGRAL MEMBRANE PROTEIN-RELATED"/>
    <property type="match status" value="1"/>
</dbReference>
<dbReference type="InterPro" id="IPR052337">
    <property type="entry name" value="SAT4-like"/>
</dbReference>
<name>A0AAN6Y4I7_9PEZI</name>
<dbReference type="InterPro" id="IPR049326">
    <property type="entry name" value="Rhodopsin_dom_fungi"/>
</dbReference>
<evidence type="ECO:0000256" key="2">
    <source>
        <dbReference type="ARBA" id="ARBA00022692"/>
    </source>
</evidence>
<gene>
    <name evidence="9" type="ORF">QBC37DRAFT_374930</name>
</gene>
<organism evidence="9 10">
    <name type="scientific">Rhypophila decipiens</name>
    <dbReference type="NCBI Taxonomy" id="261697"/>
    <lineage>
        <taxon>Eukaryota</taxon>
        <taxon>Fungi</taxon>
        <taxon>Dikarya</taxon>
        <taxon>Ascomycota</taxon>
        <taxon>Pezizomycotina</taxon>
        <taxon>Sordariomycetes</taxon>
        <taxon>Sordariomycetidae</taxon>
        <taxon>Sordariales</taxon>
        <taxon>Naviculisporaceae</taxon>
        <taxon>Rhypophila</taxon>
    </lineage>
</organism>
<dbReference type="Proteomes" id="UP001301769">
    <property type="component" value="Unassembled WGS sequence"/>
</dbReference>
<evidence type="ECO:0000256" key="1">
    <source>
        <dbReference type="ARBA" id="ARBA00004141"/>
    </source>
</evidence>
<evidence type="ECO:0000313" key="9">
    <source>
        <dbReference type="EMBL" id="KAK4212523.1"/>
    </source>
</evidence>
<comment type="caution">
    <text evidence="9">The sequence shown here is derived from an EMBL/GenBank/DDBJ whole genome shotgun (WGS) entry which is preliminary data.</text>
</comment>
<dbReference type="GO" id="GO:0016020">
    <property type="term" value="C:membrane"/>
    <property type="evidence" value="ECO:0007669"/>
    <property type="project" value="UniProtKB-SubCell"/>
</dbReference>
<feature type="transmembrane region" description="Helical" evidence="7">
    <location>
        <begin position="264"/>
        <end position="286"/>
    </location>
</feature>
<feature type="compositionally biased region" description="Polar residues" evidence="6">
    <location>
        <begin position="305"/>
        <end position="315"/>
    </location>
</feature>
<protein>
    <recommendedName>
        <fullName evidence="8">Rhodopsin domain-containing protein</fullName>
    </recommendedName>
</protein>
<feature type="domain" description="Rhodopsin" evidence="8">
    <location>
        <begin position="47"/>
        <end position="281"/>
    </location>
</feature>
<feature type="region of interest" description="Disordered" evidence="6">
    <location>
        <begin position="305"/>
        <end position="353"/>
    </location>
</feature>
<evidence type="ECO:0000256" key="5">
    <source>
        <dbReference type="ARBA" id="ARBA00038359"/>
    </source>
</evidence>
<reference evidence="9" key="2">
    <citation type="submission" date="2023-05" db="EMBL/GenBank/DDBJ databases">
        <authorList>
            <consortium name="Lawrence Berkeley National Laboratory"/>
            <person name="Steindorff A."/>
            <person name="Hensen N."/>
            <person name="Bonometti L."/>
            <person name="Westerberg I."/>
            <person name="Brannstrom I.O."/>
            <person name="Guillou S."/>
            <person name="Cros-Aarteil S."/>
            <person name="Calhoun S."/>
            <person name="Haridas S."/>
            <person name="Kuo A."/>
            <person name="Mondo S."/>
            <person name="Pangilinan J."/>
            <person name="Riley R."/>
            <person name="Labutti K."/>
            <person name="Andreopoulos B."/>
            <person name="Lipzen A."/>
            <person name="Chen C."/>
            <person name="Yanf M."/>
            <person name="Daum C."/>
            <person name="Ng V."/>
            <person name="Clum A."/>
            <person name="Ohm R."/>
            <person name="Martin F."/>
            <person name="Silar P."/>
            <person name="Natvig D."/>
            <person name="Lalanne C."/>
            <person name="Gautier V."/>
            <person name="Ament-Velasquez S.L."/>
            <person name="Kruys A."/>
            <person name="Hutchinson M.I."/>
            <person name="Powell A.J."/>
            <person name="Barry K."/>
            <person name="Miller A.N."/>
            <person name="Grigoriev I.V."/>
            <person name="Debuchy R."/>
            <person name="Gladieux P."/>
            <person name="Thoren M.H."/>
            <person name="Johannesson H."/>
        </authorList>
    </citation>
    <scope>NUCLEOTIDE SEQUENCE</scope>
    <source>
        <strain evidence="9">PSN293</strain>
    </source>
</reference>
<keyword evidence="2 7" id="KW-0812">Transmembrane</keyword>
<reference evidence="9" key="1">
    <citation type="journal article" date="2023" name="Mol. Phylogenet. Evol.">
        <title>Genome-scale phylogeny and comparative genomics of the fungal order Sordariales.</title>
        <authorList>
            <person name="Hensen N."/>
            <person name="Bonometti L."/>
            <person name="Westerberg I."/>
            <person name="Brannstrom I.O."/>
            <person name="Guillou S."/>
            <person name="Cros-Aarteil S."/>
            <person name="Calhoun S."/>
            <person name="Haridas S."/>
            <person name="Kuo A."/>
            <person name="Mondo S."/>
            <person name="Pangilinan J."/>
            <person name="Riley R."/>
            <person name="LaButti K."/>
            <person name="Andreopoulos B."/>
            <person name="Lipzen A."/>
            <person name="Chen C."/>
            <person name="Yan M."/>
            <person name="Daum C."/>
            <person name="Ng V."/>
            <person name="Clum A."/>
            <person name="Steindorff A."/>
            <person name="Ohm R.A."/>
            <person name="Martin F."/>
            <person name="Silar P."/>
            <person name="Natvig D.O."/>
            <person name="Lalanne C."/>
            <person name="Gautier V."/>
            <person name="Ament-Velasquez S.L."/>
            <person name="Kruys A."/>
            <person name="Hutchinson M.I."/>
            <person name="Powell A.J."/>
            <person name="Barry K."/>
            <person name="Miller A.N."/>
            <person name="Grigoriev I.V."/>
            <person name="Debuchy R."/>
            <person name="Gladieux P."/>
            <person name="Hiltunen Thoren M."/>
            <person name="Johannesson H."/>
        </authorList>
    </citation>
    <scope>NUCLEOTIDE SEQUENCE</scope>
    <source>
        <strain evidence="9">PSN293</strain>
    </source>
</reference>
<evidence type="ECO:0000256" key="7">
    <source>
        <dbReference type="SAM" id="Phobius"/>
    </source>
</evidence>
<feature type="transmembrane region" description="Helical" evidence="7">
    <location>
        <begin position="27"/>
        <end position="47"/>
    </location>
</feature>
<feature type="transmembrane region" description="Helical" evidence="7">
    <location>
        <begin position="114"/>
        <end position="132"/>
    </location>
</feature>
<feature type="transmembrane region" description="Helical" evidence="7">
    <location>
        <begin position="188"/>
        <end position="211"/>
    </location>
</feature>
<evidence type="ECO:0000259" key="8">
    <source>
        <dbReference type="Pfam" id="PF20684"/>
    </source>
</evidence>
<accession>A0AAN6Y4I7</accession>
<evidence type="ECO:0000256" key="3">
    <source>
        <dbReference type="ARBA" id="ARBA00022989"/>
    </source>
</evidence>
<dbReference type="EMBL" id="MU858125">
    <property type="protein sequence ID" value="KAK4212523.1"/>
    <property type="molecule type" value="Genomic_DNA"/>
</dbReference>
<dbReference type="PANTHER" id="PTHR33048">
    <property type="entry name" value="PTH11-LIKE INTEGRAL MEMBRANE PROTEIN (AFU_ORTHOLOGUE AFUA_5G11245)"/>
    <property type="match status" value="1"/>
</dbReference>
<dbReference type="Pfam" id="PF20684">
    <property type="entry name" value="Fung_rhodopsin"/>
    <property type="match status" value="1"/>
</dbReference>
<comment type="subcellular location">
    <subcellularLocation>
        <location evidence="1">Membrane</location>
        <topology evidence="1">Multi-pass membrane protein</topology>
    </subcellularLocation>
</comment>
<evidence type="ECO:0000313" key="10">
    <source>
        <dbReference type="Proteomes" id="UP001301769"/>
    </source>
</evidence>
<comment type="similarity">
    <text evidence="5">Belongs to the SAT4 family.</text>
</comment>
<sequence length="370" mass="40490">MSFLDHIPAVQPPPGEVSDLINPPSQAHIVSVLDGVSVTFMLIAVLIRIFVRLKYIKTWAWDDTTCILAALGSLSHTILYTEMVKIGYGRHIWDFPASWLILPQNIQLLQANGITYPVTICLAKISILLFYLRIFGLISKPFNVIVHTGGALLVAFYSAMVLVCIVSLNKCVGLESSRTPFCLAYSGPIVIANATFNVVTDFWILLLPLPLLSILRLRPGQKWGIAAVFGAGIGACAASLARLVQFSLNYRTSDVFWVQATNAQFTIVEMNIAIIVACMACFPCFYTKARECIQGGFTKLRSRHGTSISKGSSGVTDYGQWGGSPPSSKAVSQKHSRANLKAQPEPYVGESPKTLSQIELPEIPAHLYQK</sequence>
<dbReference type="AlphaFoldDB" id="A0AAN6Y4I7"/>
<evidence type="ECO:0000256" key="4">
    <source>
        <dbReference type="ARBA" id="ARBA00023136"/>
    </source>
</evidence>
<keyword evidence="4 7" id="KW-0472">Membrane</keyword>
<feature type="transmembrane region" description="Helical" evidence="7">
    <location>
        <begin position="223"/>
        <end position="244"/>
    </location>
</feature>
<keyword evidence="3 7" id="KW-1133">Transmembrane helix</keyword>